<dbReference type="PANTHER" id="PTHR10846">
    <property type="entry name" value="SODIUM/POTASSIUM/CALCIUM EXCHANGER"/>
    <property type="match status" value="1"/>
</dbReference>
<evidence type="ECO:0000256" key="5">
    <source>
        <dbReference type="SAM" id="Phobius"/>
    </source>
</evidence>
<feature type="transmembrane region" description="Helical" evidence="5">
    <location>
        <begin position="308"/>
        <end position="328"/>
    </location>
</feature>
<feature type="transmembrane region" description="Helical" evidence="5">
    <location>
        <begin position="213"/>
        <end position="232"/>
    </location>
</feature>
<evidence type="ECO:0000313" key="8">
    <source>
        <dbReference type="Proteomes" id="UP000664545"/>
    </source>
</evidence>
<protein>
    <submittedName>
        <fullName evidence="7">Sodium:calcium antiporter</fullName>
    </submittedName>
</protein>
<feature type="domain" description="Sodium/calcium exchanger membrane region" evidence="6">
    <location>
        <begin position="189"/>
        <end position="326"/>
    </location>
</feature>
<dbReference type="Proteomes" id="UP000664545">
    <property type="component" value="Unassembled WGS sequence"/>
</dbReference>
<feature type="domain" description="Sodium/calcium exchanger membrane region" evidence="6">
    <location>
        <begin position="3"/>
        <end position="157"/>
    </location>
</feature>
<gene>
    <name evidence="7" type="ORF">JYB65_00660</name>
</gene>
<feature type="transmembrane region" description="Helical" evidence="5">
    <location>
        <begin position="74"/>
        <end position="98"/>
    </location>
</feature>
<keyword evidence="8" id="KW-1185">Reference proteome</keyword>
<feature type="transmembrane region" description="Helical" evidence="5">
    <location>
        <begin position="185"/>
        <end position="206"/>
    </location>
</feature>
<dbReference type="EMBL" id="JAFJZZ010000001">
    <property type="protein sequence ID" value="MBN7771871.1"/>
    <property type="molecule type" value="Genomic_DNA"/>
</dbReference>
<accession>A0A939D6D9</accession>
<dbReference type="InterPro" id="IPR004481">
    <property type="entry name" value="K/Na/Ca-exchanger"/>
</dbReference>
<dbReference type="InterPro" id="IPR044880">
    <property type="entry name" value="NCX_ion-bd_dom_sf"/>
</dbReference>
<dbReference type="PANTHER" id="PTHR10846:SF8">
    <property type="entry name" value="INNER MEMBRANE PROTEIN YRBG"/>
    <property type="match status" value="1"/>
</dbReference>
<name>A0A939D6D9_CLOAM</name>
<dbReference type="Pfam" id="PF01699">
    <property type="entry name" value="Na_Ca_ex"/>
    <property type="match status" value="2"/>
</dbReference>
<feature type="transmembrane region" description="Helical" evidence="5">
    <location>
        <begin position="118"/>
        <end position="136"/>
    </location>
</feature>
<comment type="subcellular location">
    <subcellularLocation>
        <location evidence="1">Membrane</location>
        <topology evidence="1">Multi-pass membrane protein</topology>
    </subcellularLocation>
</comment>
<evidence type="ECO:0000256" key="1">
    <source>
        <dbReference type="ARBA" id="ARBA00004141"/>
    </source>
</evidence>
<organism evidence="7 8">
    <name type="scientific">Clostridium aminobutyricum</name>
    <dbReference type="NCBI Taxonomy" id="33953"/>
    <lineage>
        <taxon>Bacteria</taxon>
        <taxon>Bacillati</taxon>
        <taxon>Bacillota</taxon>
        <taxon>Clostridia</taxon>
        <taxon>Eubacteriales</taxon>
        <taxon>Clostridiaceae</taxon>
        <taxon>Clostridium</taxon>
    </lineage>
</organism>
<feature type="transmembrane region" description="Helical" evidence="5">
    <location>
        <begin position="282"/>
        <end position="302"/>
    </location>
</feature>
<proteinExistence type="predicted"/>
<evidence type="ECO:0000259" key="6">
    <source>
        <dbReference type="Pfam" id="PF01699"/>
    </source>
</evidence>
<evidence type="ECO:0000313" key="7">
    <source>
        <dbReference type="EMBL" id="MBN7771871.1"/>
    </source>
</evidence>
<dbReference type="GO" id="GO:0008273">
    <property type="term" value="F:calcium, potassium:sodium antiporter activity"/>
    <property type="evidence" value="ECO:0007669"/>
    <property type="project" value="TreeGrafter"/>
</dbReference>
<dbReference type="Gene3D" id="1.20.1420.30">
    <property type="entry name" value="NCX, central ion-binding region"/>
    <property type="match status" value="1"/>
</dbReference>
<feature type="transmembrane region" description="Helical" evidence="5">
    <location>
        <begin position="37"/>
        <end position="62"/>
    </location>
</feature>
<dbReference type="GO" id="GO:0006874">
    <property type="term" value="P:intracellular calcium ion homeostasis"/>
    <property type="evidence" value="ECO:0007669"/>
    <property type="project" value="TreeGrafter"/>
</dbReference>
<feature type="transmembrane region" description="Helical" evidence="5">
    <location>
        <begin position="252"/>
        <end position="275"/>
    </location>
</feature>
<sequence length="329" mass="35955">MNAFLLFVCLGLILFSCIVFTNAIEWFGKRLNLGQGVIGSVFAAIGTGLPETIIPILAIVVYKNEGADQIGIGAIAGAPFMLGTLAFFVTGMAVLIYSKLGKRSIHMKVDLDVISRDLKFFIIIYGIAALTTLVHTHLIIKSCIAILLMLSYIIYLKYTFDDETDHIEAVERLYLARLLKVKTNLASILIQLAVALSGIIFGAHLFVKYVEELAVCLGITPLILSMIITPIATELPEKLNSVIWIGKRKDTLALGNITGAMVFQSCFPVVFGILCTPWNLTGITLISAILALTSAIITLGWIKLTKNLNPYILMFGGVLYGVFLINVFY</sequence>
<keyword evidence="4 5" id="KW-0472">Membrane</keyword>
<dbReference type="GO" id="GO:0005886">
    <property type="term" value="C:plasma membrane"/>
    <property type="evidence" value="ECO:0007669"/>
    <property type="project" value="TreeGrafter"/>
</dbReference>
<keyword evidence="2 5" id="KW-0812">Transmembrane</keyword>
<keyword evidence="3 5" id="KW-1133">Transmembrane helix</keyword>
<dbReference type="InterPro" id="IPR004837">
    <property type="entry name" value="NaCa_Exmemb"/>
</dbReference>
<evidence type="ECO:0000256" key="4">
    <source>
        <dbReference type="ARBA" id="ARBA00023136"/>
    </source>
</evidence>
<comment type="caution">
    <text evidence="7">The sequence shown here is derived from an EMBL/GenBank/DDBJ whole genome shotgun (WGS) entry which is preliminary data.</text>
</comment>
<evidence type="ECO:0000256" key="3">
    <source>
        <dbReference type="ARBA" id="ARBA00022989"/>
    </source>
</evidence>
<evidence type="ECO:0000256" key="2">
    <source>
        <dbReference type="ARBA" id="ARBA00022692"/>
    </source>
</evidence>
<dbReference type="GO" id="GO:0005262">
    <property type="term" value="F:calcium channel activity"/>
    <property type="evidence" value="ECO:0007669"/>
    <property type="project" value="TreeGrafter"/>
</dbReference>
<reference evidence="7" key="1">
    <citation type="submission" date="2021-02" db="EMBL/GenBank/DDBJ databases">
        <title>Abyssanaerobacter marinus gen.nov., sp., nov, anaerobic bacterium isolated from the Onnuri vent field of Indian Ocean and suggestion of Mogibacteriaceae fam. nov., and proposal of reclassification of ambiguous this family's genus member.</title>
        <authorList>
            <person name="Kim Y.J."/>
            <person name="Yang J.-A."/>
        </authorList>
    </citation>
    <scope>NUCLEOTIDE SEQUENCE</scope>
    <source>
        <strain evidence="7">DSM 2634</strain>
    </source>
</reference>
<dbReference type="AlphaFoldDB" id="A0A939D6D9"/>